<evidence type="ECO:0000256" key="1">
    <source>
        <dbReference type="SAM" id="MobiDB-lite"/>
    </source>
</evidence>
<feature type="compositionally biased region" description="Basic and acidic residues" evidence="1">
    <location>
        <begin position="135"/>
        <end position="147"/>
    </location>
</feature>
<feature type="compositionally biased region" description="Polar residues" evidence="1">
    <location>
        <begin position="243"/>
        <end position="253"/>
    </location>
</feature>
<feature type="region of interest" description="Disordered" evidence="1">
    <location>
        <begin position="1"/>
        <end position="33"/>
    </location>
</feature>
<protein>
    <submittedName>
        <fullName evidence="2">Uncharacterized protein</fullName>
    </submittedName>
</protein>
<sequence>MSTPEPRRSPRKHGKKGAAAGRKKAAKQAEPALPQIKWTADKGALTWALIAQMEVKENRLVLFGKESKDENTSGDSKIAVYKRIGGEILPELFARSPNALAKRVKCKAEGLVDTYKKLAKKLQVTGGGLQNNDDNDGKSSPHDHEGNENDDDDGDGVHQFLACYISAEGPDHDTTPRARNLWESITMEFKYFPALHRFLAARSNIVPPVITTGDGPDGRKVVHLQPPTQRHTNEDDFIDPSLRNFSTPPQMQQRLGPESSPIEIPDSSPTPVDTKPSRGKTTPLPSTFQTAVNKAKAKATSHKPRKTFEGSLVEIQA</sequence>
<feature type="compositionally biased region" description="Low complexity" evidence="1">
    <location>
        <begin position="257"/>
        <end position="269"/>
    </location>
</feature>
<feature type="compositionally biased region" description="Basic residues" evidence="1">
    <location>
        <begin position="295"/>
        <end position="305"/>
    </location>
</feature>
<accession>A0A8H6Y0L6</accession>
<dbReference type="EMBL" id="JACAZI010000010">
    <property type="protein sequence ID" value="KAF7349806.1"/>
    <property type="molecule type" value="Genomic_DNA"/>
</dbReference>
<organism evidence="2 3">
    <name type="scientific">Mycena venus</name>
    <dbReference type="NCBI Taxonomy" id="2733690"/>
    <lineage>
        <taxon>Eukaryota</taxon>
        <taxon>Fungi</taxon>
        <taxon>Dikarya</taxon>
        <taxon>Basidiomycota</taxon>
        <taxon>Agaricomycotina</taxon>
        <taxon>Agaricomycetes</taxon>
        <taxon>Agaricomycetidae</taxon>
        <taxon>Agaricales</taxon>
        <taxon>Marasmiineae</taxon>
        <taxon>Mycenaceae</taxon>
        <taxon>Mycena</taxon>
    </lineage>
</organism>
<comment type="caution">
    <text evidence="2">The sequence shown here is derived from an EMBL/GenBank/DDBJ whole genome shotgun (WGS) entry which is preliminary data.</text>
</comment>
<gene>
    <name evidence="2" type="ORF">MVEN_01280800</name>
</gene>
<evidence type="ECO:0000313" key="2">
    <source>
        <dbReference type="EMBL" id="KAF7349806.1"/>
    </source>
</evidence>
<name>A0A8H6Y0L6_9AGAR</name>
<feature type="region of interest" description="Disordered" evidence="1">
    <location>
        <begin position="125"/>
        <end position="155"/>
    </location>
</feature>
<proteinExistence type="predicted"/>
<keyword evidence="3" id="KW-1185">Reference proteome</keyword>
<evidence type="ECO:0000313" key="3">
    <source>
        <dbReference type="Proteomes" id="UP000620124"/>
    </source>
</evidence>
<reference evidence="2" key="1">
    <citation type="submission" date="2020-05" db="EMBL/GenBank/DDBJ databases">
        <title>Mycena genomes resolve the evolution of fungal bioluminescence.</title>
        <authorList>
            <person name="Tsai I.J."/>
        </authorList>
    </citation>
    <scope>NUCLEOTIDE SEQUENCE</scope>
    <source>
        <strain evidence="2">CCC161011</strain>
    </source>
</reference>
<feature type="compositionally biased region" description="Polar residues" evidence="1">
    <location>
        <begin position="279"/>
        <end position="292"/>
    </location>
</feature>
<feature type="compositionally biased region" description="Basic residues" evidence="1">
    <location>
        <begin position="9"/>
        <end position="26"/>
    </location>
</feature>
<feature type="region of interest" description="Disordered" evidence="1">
    <location>
        <begin position="228"/>
        <end position="317"/>
    </location>
</feature>
<dbReference type="Proteomes" id="UP000620124">
    <property type="component" value="Unassembled WGS sequence"/>
</dbReference>
<dbReference type="OrthoDB" id="3211402at2759"/>
<dbReference type="AlphaFoldDB" id="A0A8H6Y0L6"/>